<sequence length="49" mass="5763">MIFGYHGVSKGGFGFNFFTVSTSRLKMHFLQPIYKQSFRSFETYGNWQS</sequence>
<gene>
    <name evidence="1" type="ORF">ADIS_2445</name>
</gene>
<dbReference type="EMBL" id="AQHR01000067">
    <property type="protein sequence ID" value="EON77063.1"/>
    <property type="molecule type" value="Genomic_DNA"/>
</dbReference>
<dbReference type="STRING" id="1232681.ADIS_2445"/>
<proteinExistence type="predicted"/>
<dbReference type="AlphaFoldDB" id="R7ZSN9"/>
<evidence type="ECO:0000313" key="1">
    <source>
        <dbReference type="EMBL" id="EON77063.1"/>
    </source>
</evidence>
<evidence type="ECO:0000313" key="2">
    <source>
        <dbReference type="Proteomes" id="UP000013909"/>
    </source>
</evidence>
<name>R7ZSN9_9BACT</name>
<accession>R7ZSN9</accession>
<reference evidence="1 2" key="1">
    <citation type="submission" date="2013-02" db="EMBL/GenBank/DDBJ databases">
        <title>A novel strain isolated from Lonar lake, Maharashtra, India.</title>
        <authorList>
            <person name="Singh A."/>
        </authorList>
    </citation>
    <scope>NUCLEOTIDE SEQUENCE [LARGE SCALE GENOMIC DNA]</scope>
    <source>
        <strain evidence="1 2">AK24</strain>
    </source>
</reference>
<keyword evidence="2" id="KW-1185">Reference proteome</keyword>
<comment type="caution">
    <text evidence="1">The sequence shown here is derived from an EMBL/GenBank/DDBJ whole genome shotgun (WGS) entry which is preliminary data.</text>
</comment>
<dbReference type="Proteomes" id="UP000013909">
    <property type="component" value="Unassembled WGS sequence"/>
</dbReference>
<protein>
    <submittedName>
        <fullName evidence="1">Uncharacterized protein</fullName>
    </submittedName>
</protein>
<organism evidence="1 2">
    <name type="scientific">Lunatimonas lonarensis</name>
    <dbReference type="NCBI Taxonomy" id="1232681"/>
    <lineage>
        <taxon>Bacteria</taxon>
        <taxon>Pseudomonadati</taxon>
        <taxon>Bacteroidota</taxon>
        <taxon>Cytophagia</taxon>
        <taxon>Cytophagales</taxon>
        <taxon>Cyclobacteriaceae</taxon>
    </lineage>
</organism>